<dbReference type="PANTHER" id="PTHR47966">
    <property type="entry name" value="BETA-SITE APP-CLEAVING ENZYME, ISOFORM A-RELATED"/>
    <property type="match status" value="1"/>
</dbReference>
<dbReference type="Pfam" id="PF00026">
    <property type="entry name" value="Asp"/>
    <property type="match status" value="1"/>
</dbReference>
<evidence type="ECO:0000313" key="3">
    <source>
        <dbReference type="EMBL" id="KAF5802987.1"/>
    </source>
</evidence>
<dbReference type="PANTHER" id="PTHR47966:SF80">
    <property type="entry name" value="ASPARTIC PROTEINASE-LIKE"/>
    <property type="match status" value="1"/>
</dbReference>
<dbReference type="Gramene" id="mRNA:HanXRQr2_Chr06g0266051">
    <property type="protein sequence ID" value="mRNA:HanXRQr2_Chr06g0266051"/>
    <property type="gene ID" value="HanXRQr2_Chr06g0266051"/>
</dbReference>
<dbReference type="SUPFAM" id="SSF50630">
    <property type="entry name" value="Acid proteases"/>
    <property type="match status" value="1"/>
</dbReference>
<evidence type="ECO:0000256" key="1">
    <source>
        <dbReference type="ARBA" id="ARBA00007447"/>
    </source>
</evidence>
<dbReference type="EC" id="3.4.23.40" evidence="3"/>
<sequence>MSASSGDVKNAHVASKHAAIDYGIGSISGYFSEDNIIVGGLVVENQFIEATRDVGMPFLEGKFDGILGLGFKETSVGNVVPICISGVLVEMMMTFNSNNNHTQYNPTHSQTIGRV</sequence>
<dbReference type="AlphaFoldDB" id="A0A9K3NJL3"/>
<comment type="similarity">
    <text evidence="1">Belongs to the peptidase A1 family.</text>
</comment>
<protein>
    <submittedName>
        <fullName evidence="3">Phytepsin</fullName>
        <ecNumber evidence="3">3.4.23.40</ecNumber>
    </submittedName>
</protein>
<dbReference type="GO" id="GO:0004190">
    <property type="term" value="F:aspartic-type endopeptidase activity"/>
    <property type="evidence" value="ECO:0007669"/>
    <property type="project" value="InterPro"/>
</dbReference>
<dbReference type="Gene3D" id="2.40.70.10">
    <property type="entry name" value="Acid Proteases"/>
    <property type="match status" value="1"/>
</dbReference>
<dbReference type="GO" id="GO:0006508">
    <property type="term" value="P:proteolysis"/>
    <property type="evidence" value="ECO:0007669"/>
    <property type="project" value="InterPro"/>
</dbReference>
<dbReference type="PROSITE" id="PS51767">
    <property type="entry name" value="PEPTIDASE_A1"/>
    <property type="match status" value="1"/>
</dbReference>
<accession>A0A9K3NJL3</accession>
<proteinExistence type="inferred from homology"/>
<evidence type="ECO:0000313" key="4">
    <source>
        <dbReference type="Proteomes" id="UP000215914"/>
    </source>
</evidence>
<gene>
    <name evidence="3" type="ORF">HanXRQr2_Chr06g0266051</name>
</gene>
<comment type="caution">
    <text evidence="3">The sequence shown here is derived from an EMBL/GenBank/DDBJ whole genome shotgun (WGS) entry which is preliminary data.</text>
</comment>
<evidence type="ECO:0000259" key="2">
    <source>
        <dbReference type="PROSITE" id="PS51767"/>
    </source>
</evidence>
<dbReference type="Proteomes" id="UP000215914">
    <property type="component" value="Unassembled WGS sequence"/>
</dbReference>
<reference evidence="3" key="1">
    <citation type="journal article" date="2017" name="Nature">
        <title>The sunflower genome provides insights into oil metabolism, flowering and Asterid evolution.</title>
        <authorList>
            <person name="Badouin H."/>
            <person name="Gouzy J."/>
            <person name="Grassa C.J."/>
            <person name="Murat F."/>
            <person name="Staton S.E."/>
            <person name="Cottret L."/>
            <person name="Lelandais-Briere C."/>
            <person name="Owens G.L."/>
            <person name="Carrere S."/>
            <person name="Mayjonade B."/>
            <person name="Legrand L."/>
            <person name="Gill N."/>
            <person name="Kane N.C."/>
            <person name="Bowers J.E."/>
            <person name="Hubner S."/>
            <person name="Bellec A."/>
            <person name="Berard A."/>
            <person name="Berges H."/>
            <person name="Blanchet N."/>
            <person name="Boniface M.C."/>
            <person name="Brunel D."/>
            <person name="Catrice O."/>
            <person name="Chaidir N."/>
            <person name="Claudel C."/>
            <person name="Donnadieu C."/>
            <person name="Faraut T."/>
            <person name="Fievet G."/>
            <person name="Helmstetter N."/>
            <person name="King M."/>
            <person name="Knapp S.J."/>
            <person name="Lai Z."/>
            <person name="Le Paslier M.C."/>
            <person name="Lippi Y."/>
            <person name="Lorenzon L."/>
            <person name="Mandel J.R."/>
            <person name="Marage G."/>
            <person name="Marchand G."/>
            <person name="Marquand E."/>
            <person name="Bret-Mestries E."/>
            <person name="Morien E."/>
            <person name="Nambeesan S."/>
            <person name="Nguyen T."/>
            <person name="Pegot-Espagnet P."/>
            <person name="Pouilly N."/>
            <person name="Raftis F."/>
            <person name="Sallet E."/>
            <person name="Schiex T."/>
            <person name="Thomas J."/>
            <person name="Vandecasteele C."/>
            <person name="Vares D."/>
            <person name="Vear F."/>
            <person name="Vautrin S."/>
            <person name="Crespi M."/>
            <person name="Mangin B."/>
            <person name="Burke J.M."/>
            <person name="Salse J."/>
            <person name="Munos S."/>
            <person name="Vincourt P."/>
            <person name="Rieseberg L.H."/>
            <person name="Langlade N.B."/>
        </authorList>
    </citation>
    <scope>NUCLEOTIDE SEQUENCE</scope>
    <source>
        <tissue evidence="3">Leaves</tissue>
    </source>
</reference>
<dbReference type="EMBL" id="MNCJ02000321">
    <property type="protein sequence ID" value="KAF5802987.1"/>
    <property type="molecule type" value="Genomic_DNA"/>
</dbReference>
<dbReference type="InterPro" id="IPR001461">
    <property type="entry name" value="Aspartic_peptidase_A1"/>
</dbReference>
<name>A0A9K3NJL3_HELAN</name>
<dbReference type="InterPro" id="IPR021109">
    <property type="entry name" value="Peptidase_aspartic_dom_sf"/>
</dbReference>
<reference evidence="3" key="2">
    <citation type="submission" date="2020-06" db="EMBL/GenBank/DDBJ databases">
        <title>Helianthus annuus Genome sequencing and assembly Release 2.</title>
        <authorList>
            <person name="Gouzy J."/>
            <person name="Langlade N."/>
            <person name="Munos S."/>
        </authorList>
    </citation>
    <scope>NUCLEOTIDE SEQUENCE</scope>
    <source>
        <tissue evidence="3">Leaves</tissue>
    </source>
</reference>
<organism evidence="3 4">
    <name type="scientific">Helianthus annuus</name>
    <name type="common">Common sunflower</name>
    <dbReference type="NCBI Taxonomy" id="4232"/>
    <lineage>
        <taxon>Eukaryota</taxon>
        <taxon>Viridiplantae</taxon>
        <taxon>Streptophyta</taxon>
        <taxon>Embryophyta</taxon>
        <taxon>Tracheophyta</taxon>
        <taxon>Spermatophyta</taxon>
        <taxon>Magnoliopsida</taxon>
        <taxon>eudicotyledons</taxon>
        <taxon>Gunneridae</taxon>
        <taxon>Pentapetalae</taxon>
        <taxon>asterids</taxon>
        <taxon>campanulids</taxon>
        <taxon>Asterales</taxon>
        <taxon>Asteraceae</taxon>
        <taxon>Asteroideae</taxon>
        <taxon>Heliantheae alliance</taxon>
        <taxon>Heliantheae</taxon>
        <taxon>Helianthus</taxon>
    </lineage>
</organism>
<keyword evidence="4" id="KW-1185">Reference proteome</keyword>
<dbReference type="InterPro" id="IPR033121">
    <property type="entry name" value="PEPTIDASE_A1"/>
</dbReference>
<feature type="domain" description="Peptidase A1" evidence="2">
    <location>
        <begin position="1"/>
        <end position="115"/>
    </location>
</feature>
<keyword evidence="3" id="KW-0378">Hydrolase</keyword>